<protein>
    <submittedName>
        <fullName evidence="1">Uncharacterized protein</fullName>
    </submittedName>
</protein>
<accession>A0A843X065</accession>
<reference evidence="1" key="1">
    <citation type="submission" date="2017-07" db="EMBL/GenBank/DDBJ databases">
        <title>Taro Niue Genome Assembly and Annotation.</title>
        <authorList>
            <person name="Atibalentja N."/>
            <person name="Keating K."/>
            <person name="Fields C.J."/>
        </authorList>
    </citation>
    <scope>NUCLEOTIDE SEQUENCE</scope>
    <source>
        <strain evidence="1">Niue_2</strain>
        <tissue evidence="1">Leaf</tissue>
    </source>
</reference>
<dbReference type="EMBL" id="NMUH01004636">
    <property type="protein sequence ID" value="MQM10305.1"/>
    <property type="molecule type" value="Genomic_DNA"/>
</dbReference>
<dbReference type="Pfam" id="PF03140">
    <property type="entry name" value="DUF247"/>
    <property type="match status" value="1"/>
</dbReference>
<dbReference type="InterPro" id="IPR004158">
    <property type="entry name" value="DUF247_pln"/>
</dbReference>
<dbReference type="AlphaFoldDB" id="A0A843X065"/>
<dbReference type="PANTHER" id="PTHR31170:SF20">
    <property type="entry name" value="DUF247 DOMAIN PROTEIN"/>
    <property type="match status" value="1"/>
</dbReference>
<organism evidence="1 2">
    <name type="scientific">Colocasia esculenta</name>
    <name type="common">Wild taro</name>
    <name type="synonym">Arum esculentum</name>
    <dbReference type="NCBI Taxonomy" id="4460"/>
    <lineage>
        <taxon>Eukaryota</taxon>
        <taxon>Viridiplantae</taxon>
        <taxon>Streptophyta</taxon>
        <taxon>Embryophyta</taxon>
        <taxon>Tracheophyta</taxon>
        <taxon>Spermatophyta</taxon>
        <taxon>Magnoliopsida</taxon>
        <taxon>Liliopsida</taxon>
        <taxon>Araceae</taxon>
        <taxon>Aroideae</taxon>
        <taxon>Colocasieae</taxon>
        <taxon>Colocasia</taxon>
    </lineage>
</organism>
<sequence>MELPLVVHDMLIGRILIRNTRKQYAEDINLSKEKFVSILVIDGCFIIEYCLRRVLKERQETINLFGVGWSFTHLRRDLMLLENQIPFFVLFLHMKLIPDDKRPKEGEVHHLLNLQHKCLNQDGPRDKHSSNYGHLAQLNPVKTASYHLSWLFYGLLYLVFIHELPPQTYSKEWEKKETIPSATELHDSGVKFKRKVPRKDEVASDLDVSFTVEGTLDMTFFRVRQMTSSQLRNFIASSANANSRTTSEPMQSSRVI</sequence>
<dbReference type="Proteomes" id="UP000652761">
    <property type="component" value="Unassembled WGS sequence"/>
</dbReference>
<dbReference type="OrthoDB" id="1896044at2759"/>
<evidence type="ECO:0000313" key="2">
    <source>
        <dbReference type="Proteomes" id="UP000652761"/>
    </source>
</evidence>
<evidence type="ECO:0000313" key="1">
    <source>
        <dbReference type="EMBL" id="MQM10305.1"/>
    </source>
</evidence>
<name>A0A843X065_COLES</name>
<comment type="caution">
    <text evidence="1">The sequence shown here is derived from an EMBL/GenBank/DDBJ whole genome shotgun (WGS) entry which is preliminary data.</text>
</comment>
<keyword evidence="2" id="KW-1185">Reference proteome</keyword>
<gene>
    <name evidence="1" type="ORF">Taro_043193</name>
</gene>
<proteinExistence type="predicted"/>
<dbReference type="PANTHER" id="PTHR31170">
    <property type="entry name" value="BNAC04G53230D PROTEIN"/>
    <property type="match status" value="1"/>
</dbReference>